<dbReference type="PANTHER" id="PTHR11439">
    <property type="entry name" value="GAG-POL-RELATED RETROTRANSPOSON"/>
    <property type="match status" value="1"/>
</dbReference>
<accession>A0A8S0QCL7</accession>
<dbReference type="InterPro" id="IPR043502">
    <property type="entry name" value="DNA/RNA_pol_sf"/>
</dbReference>
<comment type="caution">
    <text evidence="1">The sequence shown here is derived from an EMBL/GenBank/DDBJ whole genome shotgun (WGS) entry which is preliminary data.</text>
</comment>
<reference evidence="1 2" key="1">
    <citation type="submission" date="2019-12" db="EMBL/GenBank/DDBJ databases">
        <authorList>
            <person name="Alioto T."/>
            <person name="Alioto T."/>
            <person name="Gomez Garrido J."/>
        </authorList>
    </citation>
    <scope>NUCLEOTIDE SEQUENCE [LARGE SCALE GENOMIC DNA]</scope>
</reference>
<evidence type="ECO:0000313" key="1">
    <source>
        <dbReference type="EMBL" id="CAA2965108.1"/>
    </source>
</evidence>
<evidence type="ECO:0000313" key="2">
    <source>
        <dbReference type="Proteomes" id="UP000594638"/>
    </source>
</evidence>
<dbReference type="Gramene" id="OE9A004397T1">
    <property type="protein sequence ID" value="OE9A004397C1"/>
    <property type="gene ID" value="OE9A004397"/>
</dbReference>
<dbReference type="AlphaFoldDB" id="A0A8S0QCL7"/>
<dbReference type="PANTHER" id="PTHR11439:SF498">
    <property type="entry name" value="DNAK FAMILY PROTEIN"/>
    <property type="match status" value="1"/>
</dbReference>
<dbReference type="SUPFAM" id="SSF56672">
    <property type="entry name" value="DNA/RNA polymerases"/>
    <property type="match status" value="1"/>
</dbReference>
<dbReference type="OrthoDB" id="850529at2759"/>
<dbReference type="Proteomes" id="UP000594638">
    <property type="component" value="Unassembled WGS sequence"/>
</dbReference>
<dbReference type="CDD" id="cd09272">
    <property type="entry name" value="RNase_HI_RT_Ty1"/>
    <property type="match status" value="1"/>
</dbReference>
<sequence length="240" mass="26907">MLQGLKLTKDQGELLDDPGMYRRLIGKLLYLTITRPDLSFSVQALSQYLESPRKPHIDAAHHVLRYVKGTPGQGLFFAVDSNFELKAFCDADWASCADTRRSVTGFYIFLGGSLISWRSKNQHTIARSSAEAEYRAMAAAVCEIIWLKKVLTDLRVDHPKAALLFCDNQAAMHIASNPVFHNRTKHIELDCHLVRDKIQSGDIKTMYLSTQNQLADLLTKALGGAKFQMSLSKMGVLNIH</sequence>
<proteinExistence type="predicted"/>
<organism evidence="1 2">
    <name type="scientific">Olea europaea subsp. europaea</name>
    <dbReference type="NCBI Taxonomy" id="158383"/>
    <lineage>
        <taxon>Eukaryota</taxon>
        <taxon>Viridiplantae</taxon>
        <taxon>Streptophyta</taxon>
        <taxon>Embryophyta</taxon>
        <taxon>Tracheophyta</taxon>
        <taxon>Spermatophyta</taxon>
        <taxon>Magnoliopsida</taxon>
        <taxon>eudicotyledons</taxon>
        <taxon>Gunneridae</taxon>
        <taxon>Pentapetalae</taxon>
        <taxon>asterids</taxon>
        <taxon>lamiids</taxon>
        <taxon>Lamiales</taxon>
        <taxon>Oleaceae</taxon>
        <taxon>Oleeae</taxon>
        <taxon>Olea</taxon>
    </lineage>
</organism>
<gene>
    <name evidence="1" type="ORF">OLEA9_A004397</name>
</gene>
<dbReference type="EMBL" id="CACTIH010001835">
    <property type="protein sequence ID" value="CAA2965108.1"/>
    <property type="molecule type" value="Genomic_DNA"/>
</dbReference>
<protein>
    <submittedName>
        <fullName evidence="1">Uncharacterized protein</fullName>
    </submittedName>
</protein>
<name>A0A8S0QCL7_OLEEU</name>
<keyword evidence="2" id="KW-1185">Reference proteome</keyword>